<evidence type="ECO:0000256" key="1">
    <source>
        <dbReference type="ARBA" id="ARBA00022801"/>
    </source>
</evidence>
<dbReference type="InterPro" id="IPR010252">
    <property type="entry name" value="HutF"/>
</dbReference>
<dbReference type="InterPro" id="IPR050287">
    <property type="entry name" value="MTA/SAH_deaminase"/>
</dbReference>
<dbReference type="NCBIfam" id="NF006681">
    <property type="entry name" value="PRK09229.1-2"/>
    <property type="match status" value="1"/>
</dbReference>
<dbReference type="InterPro" id="IPR011059">
    <property type="entry name" value="Metal-dep_hydrolase_composite"/>
</dbReference>
<dbReference type="GO" id="GO:0016810">
    <property type="term" value="F:hydrolase activity, acting on carbon-nitrogen (but not peptide) bonds"/>
    <property type="evidence" value="ECO:0007669"/>
    <property type="project" value="InterPro"/>
</dbReference>
<proteinExistence type="predicted"/>
<dbReference type="Pfam" id="PF01979">
    <property type="entry name" value="Amidohydro_1"/>
    <property type="match status" value="1"/>
</dbReference>
<dbReference type="InterPro" id="IPR006680">
    <property type="entry name" value="Amidohydro-rel"/>
</dbReference>
<dbReference type="InterPro" id="IPR032466">
    <property type="entry name" value="Metal_Hydrolase"/>
</dbReference>
<name>A0A368T1T6_9ACTN</name>
<keyword evidence="4" id="KW-1185">Reference proteome</keyword>
<dbReference type="PANTHER" id="PTHR43794:SF11">
    <property type="entry name" value="AMIDOHYDROLASE-RELATED DOMAIN-CONTAINING PROTEIN"/>
    <property type="match status" value="1"/>
</dbReference>
<evidence type="ECO:0000313" key="4">
    <source>
        <dbReference type="Proteomes" id="UP000253318"/>
    </source>
</evidence>
<evidence type="ECO:0000313" key="3">
    <source>
        <dbReference type="EMBL" id="RCV54722.1"/>
    </source>
</evidence>
<feature type="domain" description="Amidohydrolase-related" evidence="2">
    <location>
        <begin position="77"/>
        <end position="451"/>
    </location>
</feature>
<protein>
    <submittedName>
        <fullName evidence="3">Formimidoylglutamate deiminase</fullName>
    </submittedName>
</protein>
<dbReference type="PANTHER" id="PTHR43794">
    <property type="entry name" value="AMINOHYDROLASE SSNA-RELATED"/>
    <property type="match status" value="1"/>
</dbReference>
<reference evidence="3 4" key="1">
    <citation type="submission" date="2018-04" db="EMBL/GenBank/DDBJ databases">
        <title>Novel actinobacteria from marine sediment.</title>
        <authorList>
            <person name="Ng Z.Y."/>
            <person name="Tan G.Y.A."/>
        </authorList>
    </citation>
    <scope>NUCLEOTIDE SEQUENCE [LARGE SCALE GENOMIC DNA]</scope>
    <source>
        <strain evidence="3 4">TPS81</strain>
    </source>
</reference>
<keyword evidence="1" id="KW-0378">Hydrolase</keyword>
<gene>
    <name evidence="3" type="ORF">DEF24_18895</name>
</gene>
<dbReference type="Proteomes" id="UP000253318">
    <property type="component" value="Unassembled WGS sequence"/>
</dbReference>
<dbReference type="EMBL" id="QEIN01000161">
    <property type="protein sequence ID" value="RCV54722.1"/>
    <property type="molecule type" value="Genomic_DNA"/>
</dbReference>
<evidence type="ECO:0000259" key="2">
    <source>
        <dbReference type="Pfam" id="PF01979"/>
    </source>
</evidence>
<organism evidence="3 4">
    <name type="scientific">Marinitenerispora sediminis</name>
    <dbReference type="NCBI Taxonomy" id="1931232"/>
    <lineage>
        <taxon>Bacteria</taxon>
        <taxon>Bacillati</taxon>
        <taxon>Actinomycetota</taxon>
        <taxon>Actinomycetes</taxon>
        <taxon>Streptosporangiales</taxon>
        <taxon>Nocardiopsidaceae</taxon>
        <taxon>Marinitenerispora</taxon>
    </lineage>
</organism>
<accession>A0A368T1T6</accession>
<dbReference type="Gene3D" id="2.30.40.10">
    <property type="entry name" value="Urease, subunit C, domain 1"/>
    <property type="match status" value="1"/>
</dbReference>
<dbReference type="SUPFAM" id="SSF51556">
    <property type="entry name" value="Metallo-dependent hydrolases"/>
    <property type="match status" value="1"/>
</dbReference>
<dbReference type="SUPFAM" id="SSF51338">
    <property type="entry name" value="Composite domain of metallo-dependent hydrolases"/>
    <property type="match status" value="2"/>
</dbReference>
<dbReference type="NCBIfam" id="TIGR02022">
    <property type="entry name" value="hutF"/>
    <property type="match status" value="1"/>
</dbReference>
<comment type="caution">
    <text evidence="3">The sequence shown here is derived from an EMBL/GenBank/DDBJ whole genome shotgun (WGS) entry which is preliminary data.</text>
</comment>
<dbReference type="AlphaFoldDB" id="A0A368T1T6"/>
<dbReference type="OrthoDB" id="3204583at2"/>
<sequence length="478" mass="49925">MAGRAEFGDDVEGVRRVTEPAGGVEAGTRRYWCAWALTGDGASAVPGTVVEVAGGRITAVGAAAEPPPGAERLPGLAIPGLANAHSHAFHRALRGRTGERGGSFWTWRDRMYQVADRLDPDSYRRLARGVYAEMALAGITCVGEFHYLHHGPGGVPYQDRNAMGAALVAAAADAGVRITLLDTCYLSGGLAADGRHLPLTGPQLRFGDGDVDAWARRVADFRPHGGHARTGAAVHSVRAVPADAIRRLADTVRSPDERPVHVHLSEQPAENAACRAAYGRTPAQLLADAGLLERARPTLVHATHLTAEDAALITGAAARVCLCPTTEADLADGCPPLDLLDGTELVLGSDGHSTIDMFAEARGVEAHERLRTGRRGHVPAGRLLGALHRPGHAALGWPDAGAIAPGARADLVVLDLDSVRLAGLDPARAADGVVAAATAADVRHVMADGRWIVRDGRHQAIPDAGARLDAEIRALTSG</sequence>
<dbReference type="Gene3D" id="3.20.20.140">
    <property type="entry name" value="Metal-dependent hydrolases"/>
    <property type="match status" value="1"/>
</dbReference>